<dbReference type="Proteomes" id="UP001501231">
    <property type="component" value="Unassembled WGS sequence"/>
</dbReference>
<proteinExistence type="inferred from homology"/>
<keyword evidence="3 6" id="KW-0378">Hydrolase</keyword>
<dbReference type="PANTHER" id="PTHR43248">
    <property type="entry name" value="2-SUCCINYL-6-HYDROXY-2,4-CYCLOHEXADIENE-1-CARBOXYLATE SYNTHASE"/>
    <property type="match status" value="1"/>
</dbReference>
<evidence type="ECO:0000256" key="4">
    <source>
        <dbReference type="SAM" id="MobiDB-lite"/>
    </source>
</evidence>
<name>A0ABN3IKC9_9ACTN</name>
<comment type="similarity">
    <text evidence="1">Belongs to the peptidase S33 family.</text>
</comment>
<evidence type="ECO:0000313" key="7">
    <source>
        <dbReference type="Proteomes" id="UP001501231"/>
    </source>
</evidence>
<dbReference type="PANTHER" id="PTHR43248:SF29">
    <property type="entry name" value="TRIPEPTIDYL AMINOPEPTIDASE"/>
    <property type="match status" value="1"/>
</dbReference>
<protein>
    <submittedName>
        <fullName evidence="6">Alpha/beta hydrolase</fullName>
    </submittedName>
</protein>
<feature type="region of interest" description="Disordered" evidence="4">
    <location>
        <begin position="14"/>
        <end position="35"/>
    </location>
</feature>
<evidence type="ECO:0000256" key="2">
    <source>
        <dbReference type="ARBA" id="ARBA00022729"/>
    </source>
</evidence>
<evidence type="ECO:0000256" key="1">
    <source>
        <dbReference type="ARBA" id="ARBA00010088"/>
    </source>
</evidence>
<evidence type="ECO:0000256" key="3">
    <source>
        <dbReference type="ARBA" id="ARBA00022801"/>
    </source>
</evidence>
<sequence>MTFTLAMTACNGTAKEQAHSAAPKTPPAGSPAGTDSFYKQRLSWSDCGGGFQCAKANVPIDYTKPGSGQMRVSLIRLPAENKSRRIGSLFTNPGGPGASGVDFIRQAGRSFGKDLRERFDIIGFDPRGVGSSDPVRCVDGRRLDQYFSTDSSPDDQSELDTLVAQSKGFAAGCKDKSAARLPYVGTLNAARDMDVLRAAVGDEKLTYYGASYGTYLGAFYAEQFPKKVRALTLDGAVDPKESSTQTLVEQAKGFETALRAFAADCAKRPDCPLGKSEDAVIDRISTFLEQVDKTPLGNSRDSRKVTESWATMGLATALYLKEYWTVLRQAFSQALNQKDGTLFITLADQMVERKSDGSYSNQSEANMAVNCVDKANPTDVTAYGKAVDQARKSAPRFGAFVVWGGLPCVYWPVQSKQQPKRIAAKGAAPILVIGTIRDPATPYKWAKSLASQLDSGVLLSLDGDGHTAYLQGNACITRATDSYLVTTKPPKDGTVCR</sequence>
<dbReference type="EMBL" id="BAAARW010000004">
    <property type="protein sequence ID" value="GAA2405831.1"/>
    <property type="molecule type" value="Genomic_DNA"/>
</dbReference>
<dbReference type="SUPFAM" id="SSF53474">
    <property type="entry name" value="alpha/beta-Hydrolases"/>
    <property type="match status" value="1"/>
</dbReference>
<dbReference type="InterPro" id="IPR029058">
    <property type="entry name" value="AB_hydrolase_fold"/>
</dbReference>
<dbReference type="Gene3D" id="3.40.50.1820">
    <property type="entry name" value="alpha/beta hydrolase"/>
    <property type="match status" value="1"/>
</dbReference>
<dbReference type="Pfam" id="PF08386">
    <property type="entry name" value="Abhydrolase_4"/>
    <property type="match status" value="1"/>
</dbReference>
<evidence type="ECO:0000259" key="5">
    <source>
        <dbReference type="Pfam" id="PF08386"/>
    </source>
</evidence>
<organism evidence="6 7">
    <name type="scientific">Actinomadura vinacea</name>
    <dbReference type="NCBI Taxonomy" id="115336"/>
    <lineage>
        <taxon>Bacteria</taxon>
        <taxon>Bacillati</taxon>
        <taxon>Actinomycetota</taxon>
        <taxon>Actinomycetes</taxon>
        <taxon>Streptosporangiales</taxon>
        <taxon>Thermomonosporaceae</taxon>
        <taxon>Actinomadura</taxon>
    </lineage>
</organism>
<keyword evidence="7" id="KW-1185">Reference proteome</keyword>
<accession>A0ABN3IKC9</accession>
<dbReference type="InterPro" id="IPR013595">
    <property type="entry name" value="Pept_S33_TAP-like_C"/>
</dbReference>
<gene>
    <name evidence="6" type="ORF">GCM10010191_12180</name>
</gene>
<reference evidence="6 7" key="1">
    <citation type="journal article" date="2019" name="Int. J. Syst. Evol. Microbiol.">
        <title>The Global Catalogue of Microorganisms (GCM) 10K type strain sequencing project: providing services to taxonomists for standard genome sequencing and annotation.</title>
        <authorList>
            <consortium name="The Broad Institute Genomics Platform"/>
            <consortium name="The Broad Institute Genome Sequencing Center for Infectious Disease"/>
            <person name="Wu L."/>
            <person name="Ma J."/>
        </authorList>
    </citation>
    <scope>NUCLEOTIDE SEQUENCE [LARGE SCALE GENOMIC DNA]</scope>
    <source>
        <strain evidence="6 7">JCM 3325</strain>
    </source>
</reference>
<keyword evidence="2" id="KW-0732">Signal</keyword>
<dbReference type="GO" id="GO:0016787">
    <property type="term" value="F:hydrolase activity"/>
    <property type="evidence" value="ECO:0007669"/>
    <property type="project" value="UniProtKB-KW"/>
</dbReference>
<feature type="domain" description="Peptidase S33 tripeptidyl aminopeptidase-like C-terminal" evidence="5">
    <location>
        <begin position="395"/>
        <end position="496"/>
    </location>
</feature>
<comment type="caution">
    <text evidence="6">The sequence shown here is derived from an EMBL/GenBank/DDBJ whole genome shotgun (WGS) entry which is preliminary data.</text>
</comment>
<dbReference type="InterPro" id="IPR051601">
    <property type="entry name" value="Serine_prot/Carboxylest_S33"/>
</dbReference>
<evidence type="ECO:0000313" key="6">
    <source>
        <dbReference type="EMBL" id="GAA2405831.1"/>
    </source>
</evidence>